<evidence type="ECO:0000256" key="3">
    <source>
        <dbReference type="ARBA" id="ARBA00022754"/>
    </source>
</evidence>
<evidence type="ECO:0000259" key="6">
    <source>
        <dbReference type="Pfam" id="PF00038"/>
    </source>
</evidence>
<feature type="compositionally biased region" description="Basic and acidic residues" evidence="5">
    <location>
        <begin position="233"/>
        <end position="244"/>
    </location>
</feature>
<keyword evidence="8" id="KW-1185">Reference proteome</keyword>
<reference evidence="7 8" key="1">
    <citation type="journal article" date="2013" name="Nat. Commun.">
        <title>Genome analysis reveals insights into physiology and longevity of the Brandt's bat Myotis brandtii.</title>
        <authorList>
            <person name="Seim I."/>
            <person name="Fang X."/>
            <person name="Xiong Z."/>
            <person name="Lobanov A.V."/>
            <person name="Huang Z."/>
            <person name="Ma S."/>
            <person name="Feng Y."/>
            <person name="Turanov A.A."/>
            <person name="Zhu Y."/>
            <person name="Lenz T.L."/>
            <person name="Gerashchenko M.V."/>
            <person name="Fan D."/>
            <person name="Hee Yim S."/>
            <person name="Yao X."/>
            <person name="Jordan D."/>
            <person name="Xiong Y."/>
            <person name="Ma Y."/>
            <person name="Lyapunov A.N."/>
            <person name="Chen G."/>
            <person name="Kulakova O.I."/>
            <person name="Sun Y."/>
            <person name="Lee S.G."/>
            <person name="Bronson R.T."/>
            <person name="Moskalev A.A."/>
            <person name="Sunyaev S.R."/>
            <person name="Zhang G."/>
            <person name="Krogh A."/>
            <person name="Wang J."/>
            <person name="Gladyshev V.N."/>
        </authorList>
    </citation>
    <scope>NUCLEOTIDE SEQUENCE [LARGE SCALE GENOMIC DNA]</scope>
</reference>
<dbReference type="InterPro" id="IPR039008">
    <property type="entry name" value="IF_rod_dom"/>
</dbReference>
<evidence type="ECO:0000256" key="4">
    <source>
        <dbReference type="ARBA" id="ARBA00023054"/>
    </source>
</evidence>
<gene>
    <name evidence="7" type="ORF">D623_10019129</name>
</gene>
<name>S7MZX3_MYOBR</name>
<keyword evidence="3" id="KW-0403">Intermediate filament</keyword>
<accession>S7MZX3</accession>
<dbReference type="SUPFAM" id="SSF58100">
    <property type="entry name" value="Bacterial hemolysins"/>
    <property type="match status" value="1"/>
</dbReference>
<dbReference type="AlphaFoldDB" id="S7MZX3"/>
<dbReference type="GO" id="GO:0030424">
    <property type="term" value="C:axon"/>
    <property type="evidence" value="ECO:0007669"/>
    <property type="project" value="TreeGrafter"/>
</dbReference>
<sequence length="314" mass="34782">MMKKWLPRPKLGAGALLEKMSPWCSRAAHGPAVVASAAVQAQTPGRQHFRGDEAVVMCKQTQTWPRTTLNPKDKWLETAAESPRVKATSPQLLIPGAEKGKPGHLAQYEKLAAKNMQNAEEWFKSRFTVLTKSAAKNTDAVHAAKDEVSESRRLLKAKTLEMEACWGMNEALEKQLQELEDKQNADISAMQDTINKLENDFTSVGSIASGYSQSSQYTNHFQEEQIEVEETIEAAKAEEAKDEPPSEGEAEGEKKKKEEAEEEEGKEEEEGAKEEFEDAKEEEGGEGEGEDAQEAEDEKKEEGAGEKQATKKKD</sequence>
<protein>
    <submittedName>
        <fullName evidence="7">Neurofilament light polypeptide</fullName>
    </submittedName>
</protein>
<evidence type="ECO:0000313" key="7">
    <source>
        <dbReference type="EMBL" id="EPQ10196.1"/>
    </source>
</evidence>
<comment type="subcellular location">
    <subcellularLocation>
        <location evidence="1">Cytoplasm</location>
    </subcellularLocation>
</comment>
<feature type="compositionally biased region" description="Basic and acidic residues" evidence="5">
    <location>
        <begin position="297"/>
        <end position="314"/>
    </location>
</feature>
<proteinExistence type="predicted"/>
<feature type="region of interest" description="Disordered" evidence="5">
    <location>
        <begin position="230"/>
        <end position="314"/>
    </location>
</feature>
<dbReference type="Proteomes" id="UP000052978">
    <property type="component" value="Unassembled WGS sequence"/>
</dbReference>
<dbReference type="PANTHER" id="PTHR45652:SF8">
    <property type="entry name" value="NEUROFILAMENT LIGHT POLYPEPTIDE"/>
    <property type="match status" value="1"/>
</dbReference>
<organism evidence="7 8">
    <name type="scientific">Myotis brandtii</name>
    <name type="common">Brandt's bat</name>
    <dbReference type="NCBI Taxonomy" id="109478"/>
    <lineage>
        <taxon>Eukaryota</taxon>
        <taxon>Metazoa</taxon>
        <taxon>Chordata</taxon>
        <taxon>Craniata</taxon>
        <taxon>Vertebrata</taxon>
        <taxon>Euteleostomi</taxon>
        <taxon>Mammalia</taxon>
        <taxon>Eutheria</taxon>
        <taxon>Laurasiatheria</taxon>
        <taxon>Chiroptera</taxon>
        <taxon>Yangochiroptera</taxon>
        <taxon>Vespertilionidae</taxon>
        <taxon>Myotis</taxon>
    </lineage>
</organism>
<dbReference type="PANTHER" id="PTHR45652">
    <property type="entry name" value="GLIAL FIBRILLARY ACIDIC PROTEIN"/>
    <property type="match status" value="1"/>
</dbReference>
<dbReference type="GO" id="GO:0099184">
    <property type="term" value="F:structural constituent of postsynaptic intermediate filament cytoskeleton"/>
    <property type="evidence" value="ECO:0007669"/>
    <property type="project" value="TreeGrafter"/>
</dbReference>
<dbReference type="InterPro" id="IPR050405">
    <property type="entry name" value="Intermediate_filament"/>
</dbReference>
<dbReference type="GO" id="GO:0005737">
    <property type="term" value="C:cytoplasm"/>
    <property type="evidence" value="ECO:0007669"/>
    <property type="project" value="UniProtKB-SubCell"/>
</dbReference>
<evidence type="ECO:0000256" key="1">
    <source>
        <dbReference type="ARBA" id="ARBA00004496"/>
    </source>
</evidence>
<feature type="domain" description="IF rod" evidence="6">
    <location>
        <begin position="106"/>
        <end position="203"/>
    </location>
</feature>
<dbReference type="GO" id="GO:0033693">
    <property type="term" value="P:neurofilament bundle assembly"/>
    <property type="evidence" value="ECO:0007669"/>
    <property type="project" value="TreeGrafter"/>
</dbReference>
<dbReference type="GO" id="GO:0099160">
    <property type="term" value="C:postsynaptic intermediate filament cytoskeleton"/>
    <property type="evidence" value="ECO:0007669"/>
    <property type="project" value="TreeGrafter"/>
</dbReference>
<keyword evidence="2" id="KW-0963">Cytoplasm</keyword>
<evidence type="ECO:0000256" key="2">
    <source>
        <dbReference type="ARBA" id="ARBA00022490"/>
    </source>
</evidence>
<dbReference type="Gene3D" id="1.20.5.500">
    <property type="entry name" value="Single helix bin"/>
    <property type="match status" value="1"/>
</dbReference>
<keyword evidence="4" id="KW-0175">Coiled coil</keyword>
<feature type="compositionally biased region" description="Acidic residues" evidence="5">
    <location>
        <begin position="260"/>
        <end position="296"/>
    </location>
</feature>
<dbReference type="Pfam" id="PF00038">
    <property type="entry name" value="Filament"/>
    <property type="match status" value="1"/>
</dbReference>
<evidence type="ECO:0000313" key="8">
    <source>
        <dbReference type="Proteomes" id="UP000052978"/>
    </source>
</evidence>
<evidence type="ECO:0000256" key="5">
    <source>
        <dbReference type="SAM" id="MobiDB-lite"/>
    </source>
</evidence>
<dbReference type="GO" id="GO:0005882">
    <property type="term" value="C:intermediate filament"/>
    <property type="evidence" value="ECO:0007669"/>
    <property type="project" value="UniProtKB-KW"/>
</dbReference>
<dbReference type="EMBL" id="KE162950">
    <property type="protein sequence ID" value="EPQ10196.1"/>
    <property type="molecule type" value="Genomic_DNA"/>
</dbReference>